<gene>
    <name evidence="2" type="ORF">ACHAWU_002038</name>
</gene>
<evidence type="ECO:0000313" key="3">
    <source>
        <dbReference type="Proteomes" id="UP001530293"/>
    </source>
</evidence>
<feature type="compositionally biased region" description="Low complexity" evidence="1">
    <location>
        <begin position="122"/>
        <end position="133"/>
    </location>
</feature>
<evidence type="ECO:0000256" key="1">
    <source>
        <dbReference type="SAM" id="MobiDB-lite"/>
    </source>
</evidence>
<comment type="caution">
    <text evidence="2">The sequence shown here is derived from an EMBL/GenBank/DDBJ whole genome shotgun (WGS) entry which is preliminary data.</text>
</comment>
<organism evidence="2 3">
    <name type="scientific">Discostella pseudostelligera</name>
    <dbReference type="NCBI Taxonomy" id="259834"/>
    <lineage>
        <taxon>Eukaryota</taxon>
        <taxon>Sar</taxon>
        <taxon>Stramenopiles</taxon>
        <taxon>Ochrophyta</taxon>
        <taxon>Bacillariophyta</taxon>
        <taxon>Coscinodiscophyceae</taxon>
        <taxon>Thalassiosirophycidae</taxon>
        <taxon>Stephanodiscales</taxon>
        <taxon>Stephanodiscaceae</taxon>
        <taxon>Discostella</taxon>
    </lineage>
</organism>
<dbReference type="Proteomes" id="UP001530293">
    <property type="component" value="Unassembled WGS sequence"/>
</dbReference>
<name>A0ABD3MAB6_9STRA</name>
<protein>
    <submittedName>
        <fullName evidence="2">Uncharacterized protein</fullName>
    </submittedName>
</protein>
<feature type="compositionally biased region" description="Basic and acidic residues" evidence="1">
    <location>
        <begin position="40"/>
        <end position="60"/>
    </location>
</feature>
<dbReference type="EMBL" id="JALLBG020000212">
    <property type="protein sequence ID" value="KAL3759157.1"/>
    <property type="molecule type" value="Genomic_DNA"/>
</dbReference>
<feature type="compositionally biased region" description="Polar residues" evidence="1">
    <location>
        <begin position="101"/>
        <end position="121"/>
    </location>
</feature>
<feature type="compositionally biased region" description="Basic and acidic residues" evidence="1">
    <location>
        <begin position="138"/>
        <end position="178"/>
    </location>
</feature>
<feature type="compositionally biased region" description="Basic residues" evidence="1">
    <location>
        <begin position="1"/>
        <end position="10"/>
    </location>
</feature>
<sequence length="214" mass="23883">MSPIARHRKQQEKAKSSSGSAKLSTHPYMQRLNASVSHSTIEKKSSSNIDSADRLHEIKTPRARGSPNISQDYSAVSRREQIVSRVRASPRYRKSSRDPVSGSQGSNNARQQWQEQNAIAENSNSQSSSVDNSTIFHFDGRGKGPEKAWGRVAETVERANRKSVKDTKTANHQQEQHKSRIRPSGMDRRGNKGGRFQNEEQGNSLATTECIRIA</sequence>
<keyword evidence="3" id="KW-1185">Reference proteome</keyword>
<reference evidence="2 3" key="1">
    <citation type="submission" date="2024-10" db="EMBL/GenBank/DDBJ databases">
        <title>Updated reference genomes for cyclostephanoid diatoms.</title>
        <authorList>
            <person name="Roberts W.R."/>
            <person name="Alverson A.J."/>
        </authorList>
    </citation>
    <scope>NUCLEOTIDE SEQUENCE [LARGE SCALE GENOMIC DNA]</scope>
    <source>
        <strain evidence="2 3">AJA232-27</strain>
    </source>
</reference>
<evidence type="ECO:0000313" key="2">
    <source>
        <dbReference type="EMBL" id="KAL3759157.1"/>
    </source>
</evidence>
<proteinExistence type="predicted"/>
<dbReference type="AlphaFoldDB" id="A0ABD3MAB6"/>
<feature type="region of interest" description="Disordered" evidence="1">
    <location>
        <begin position="1"/>
        <end position="208"/>
    </location>
</feature>
<accession>A0ABD3MAB6</accession>